<keyword evidence="5" id="KW-0998">Cell outer membrane</keyword>
<feature type="domain" description="RagB/SusD" evidence="6">
    <location>
        <begin position="337"/>
        <end position="605"/>
    </location>
</feature>
<dbReference type="SUPFAM" id="SSF48452">
    <property type="entry name" value="TPR-like"/>
    <property type="match status" value="1"/>
</dbReference>
<sequence>MKIKNIIKLLAFLPLLTSCDDIFTPAIENIRGLDAMYKEPSYAQGILANAYVLLPYSSTPNSDVATDDAVTNDKTSDYLKMATGSWAANSDPMSQWQARRNAIQYINLFLERADSVKWANDPTIAAMFKERLKAEAYGLRALQMFYLLQAHGGWDDSGKLLGVPILTHSETPASDFNVARNSFQDCIDSIIVDATRAESHLPLTYNDLAHDADVPAKYQAMGITKASDYNRVFGAIVRGRMCGNIANAIIAQATLLAASPAYNKGTTVTWADAADRAAVVLDNIGGVSGLAPTGLTWYSSDNAAEITAAQTDKGSNPKEIIWRGDIGSGNDLETSNFPPSLEGKGRINPTQNLVDAFPMANGYPISDKTNSGYNASDPYSNRDPRLAKYIVVNGSTQGSSSAVITTATYGTNYDAKDKESGYSTRTGYYLRKLLRSDCNVTSASPTKQLHYDSRIRYTEIFLDYAEAANEAWGPTGKGTHSYSAYDVIKAIRTRAGVGVNNGDPYLENIKNTSNQDAMRELIRNERRLELCFENHRFYDLRRWKVDLAKLNETANGMQIDKQNDNTITYTNVPVETRNYEDYMYYGPIPYSETLKWTNLQQNHGWGK</sequence>
<dbReference type="Pfam" id="PF14322">
    <property type="entry name" value="SusD-like_3"/>
    <property type="match status" value="1"/>
</dbReference>
<comment type="subcellular location">
    <subcellularLocation>
        <location evidence="1">Cell outer membrane</location>
    </subcellularLocation>
</comment>
<gene>
    <name evidence="8" type="ORF">XylorDRAFT_0119</name>
</gene>
<dbReference type="EMBL" id="JFBS01000001">
    <property type="protein sequence ID" value="EXG77774.1"/>
    <property type="molecule type" value="Genomic_DNA"/>
</dbReference>
<accession>A0ABP3BG77</accession>
<dbReference type="PROSITE" id="PS51257">
    <property type="entry name" value="PROKAR_LIPOPROTEIN"/>
    <property type="match status" value="1"/>
</dbReference>
<feature type="domain" description="SusD-like N-terminal" evidence="7">
    <location>
        <begin position="62"/>
        <end position="207"/>
    </location>
</feature>
<evidence type="ECO:0000313" key="9">
    <source>
        <dbReference type="Proteomes" id="UP000243438"/>
    </source>
</evidence>
<dbReference type="RefSeq" id="WP_036876044.1">
    <property type="nucleotide sequence ID" value="NZ_KK073873.1"/>
</dbReference>
<organism evidence="8 9">
    <name type="scientific">Xylanibacter oryzae DSM 17970</name>
    <dbReference type="NCBI Taxonomy" id="915438"/>
    <lineage>
        <taxon>Bacteria</taxon>
        <taxon>Pseudomonadati</taxon>
        <taxon>Bacteroidota</taxon>
        <taxon>Bacteroidia</taxon>
        <taxon>Bacteroidales</taxon>
        <taxon>Prevotellaceae</taxon>
        <taxon>Xylanibacter</taxon>
    </lineage>
</organism>
<dbReference type="Proteomes" id="UP000243438">
    <property type="component" value="Unassembled WGS sequence"/>
</dbReference>
<evidence type="ECO:0000259" key="6">
    <source>
        <dbReference type="Pfam" id="PF07980"/>
    </source>
</evidence>
<evidence type="ECO:0000256" key="1">
    <source>
        <dbReference type="ARBA" id="ARBA00004442"/>
    </source>
</evidence>
<evidence type="ECO:0000256" key="5">
    <source>
        <dbReference type="ARBA" id="ARBA00023237"/>
    </source>
</evidence>
<keyword evidence="9" id="KW-1185">Reference proteome</keyword>
<dbReference type="InterPro" id="IPR011990">
    <property type="entry name" value="TPR-like_helical_dom_sf"/>
</dbReference>
<evidence type="ECO:0000256" key="3">
    <source>
        <dbReference type="ARBA" id="ARBA00022729"/>
    </source>
</evidence>
<protein>
    <submittedName>
        <fullName evidence="8">SusD family protein</fullName>
    </submittedName>
</protein>
<proteinExistence type="inferred from homology"/>
<evidence type="ECO:0000313" key="8">
    <source>
        <dbReference type="EMBL" id="EXG77774.1"/>
    </source>
</evidence>
<comment type="caution">
    <text evidence="8">The sequence shown here is derived from an EMBL/GenBank/DDBJ whole genome shotgun (WGS) entry which is preliminary data.</text>
</comment>
<reference evidence="8" key="1">
    <citation type="submission" date="2013-07" db="EMBL/GenBank/DDBJ databases">
        <authorList>
            <consortium name="DOE Joint Genome Institute"/>
            <person name="Anderson I."/>
            <person name="Huntemann M."/>
            <person name="Han J."/>
            <person name="Chen A."/>
            <person name="Kyrpides N."/>
            <person name="Mavromatis K."/>
            <person name="Markowitz V."/>
            <person name="Palaniappan K."/>
            <person name="Ivanova N."/>
            <person name="Schaumberg A."/>
            <person name="Pati A."/>
            <person name="Liolios K."/>
            <person name="Nordberg H.P."/>
            <person name="Cantor M.N."/>
            <person name="Hua S.X."/>
            <person name="Woyke T."/>
        </authorList>
    </citation>
    <scope>NUCLEOTIDE SEQUENCE [LARGE SCALE GENOMIC DNA]</scope>
    <source>
        <strain evidence="8">DSM 17970</strain>
    </source>
</reference>
<keyword evidence="4" id="KW-0472">Membrane</keyword>
<dbReference type="Gene3D" id="1.25.40.390">
    <property type="match status" value="1"/>
</dbReference>
<comment type="similarity">
    <text evidence="2">Belongs to the SusD family.</text>
</comment>
<keyword evidence="3" id="KW-0732">Signal</keyword>
<dbReference type="Pfam" id="PF07980">
    <property type="entry name" value="SusD_RagB"/>
    <property type="match status" value="1"/>
</dbReference>
<evidence type="ECO:0000259" key="7">
    <source>
        <dbReference type="Pfam" id="PF14322"/>
    </source>
</evidence>
<evidence type="ECO:0000256" key="2">
    <source>
        <dbReference type="ARBA" id="ARBA00006275"/>
    </source>
</evidence>
<dbReference type="InterPro" id="IPR033985">
    <property type="entry name" value="SusD-like_N"/>
</dbReference>
<evidence type="ECO:0000256" key="4">
    <source>
        <dbReference type="ARBA" id="ARBA00023136"/>
    </source>
</evidence>
<dbReference type="InterPro" id="IPR012944">
    <property type="entry name" value="SusD_RagB_dom"/>
</dbReference>
<name>A0ABP3BG77_9BACT</name>